<feature type="transmembrane region" description="Helical" evidence="6">
    <location>
        <begin position="198"/>
        <end position="217"/>
    </location>
</feature>
<dbReference type="AlphaFoldDB" id="A0A6J5CK11"/>
<reference evidence="8 9" key="1">
    <citation type="submission" date="2020-04" db="EMBL/GenBank/DDBJ databases">
        <authorList>
            <person name="De Canck E."/>
        </authorList>
    </citation>
    <scope>NUCLEOTIDE SEQUENCE [LARGE SCALE GENOMIC DNA]</scope>
    <source>
        <strain evidence="8 9">LMG 22037</strain>
    </source>
</reference>
<dbReference type="RefSeq" id="WP_035481324.1">
    <property type="nucleotide sequence ID" value="NZ_CADFGL010000058.1"/>
</dbReference>
<feature type="transmembrane region" description="Helical" evidence="6">
    <location>
        <begin position="372"/>
        <end position="392"/>
    </location>
</feature>
<dbReference type="PANTHER" id="PTHR43702:SF3">
    <property type="entry name" value="PROTEIN TSGA"/>
    <property type="match status" value="1"/>
</dbReference>
<dbReference type="InterPro" id="IPR036259">
    <property type="entry name" value="MFS_trans_sf"/>
</dbReference>
<feature type="transmembrane region" description="Helical" evidence="6">
    <location>
        <begin position="65"/>
        <end position="86"/>
    </location>
</feature>
<dbReference type="InterPro" id="IPR020846">
    <property type="entry name" value="MFS_dom"/>
</dbReference>
<dbReference type="CDD" id="cd17394">
    <property type="entry name" value="MFS_FucP_like"/>
    <property type="match status" value="1"/>
</dbReference>
<evidence type="ECO:0000313" key="8">
    <source>
        <dbReference type="EMBL" id="CAB3739706.1"/>
    </source>
</evidence>
<sequence length="435" mass="46117">MPTSTSSVMDGAATRTSRDDAVRYRIALALVVSLFFAWGLTYGLLDVLNKHFQQTLHVTRLQSALLQTCYFGAYFLVAIPSGLFVNRYGYKRGILLGLATFALGALLFAPATSQHRFYPFLMALFVLACGAACLESAANSYVTLLGPPDGGALRLNLAQAFTGFGAFAGPLIGGLFFFRPGAEVANAAATAASNVASVRATYIVIATVVLPLAFAFWRVALPEPGQDAPLPVADANEALPLRRERRFVFSVVAQFFYFSAQVGIAAFFINFATEHWAALPVSQAAFILSGAMIAFTGGRFLSTALMHRFDAAAMLAAYAVASLVLCIAACVARGPVAVVALTAVFFFESIMFPTIFALGISGLGARTRRAGSFHVMALVGGAVAPLVMGAIADRFTTGTAYWVPVVCFAIVLGFALSTRAADRRASRHNSTSSLE</sequence>
<feature type="transmembrane region" description="Helical" evidence="6">
    <location>
        <begin position="338"/>
        <end position="360"/>
    </location>
</feature>
<dbReference type="GO" id="GO:0022857">
    <property type="term" value="F:transmembrane transporter activity"/>
    <property type="evidence" value="ECO:0007669"/>
    <property type="project" value="InterPro"/>
</dbReference>
<evidence type="ECO:0000256" key="6">
    <source>
        <dbReference type="SAM" id="Phobius"/>
    </source>
</evidence>
<protein>
    <submittedName>
        <fullName evidence="8">L-fucose-proton symporter</fullName>
    </submittedName>
</protein>
<dbReference type="Gene3D" id="1.20.1250.20">
    <property type="entry name" value="MFS general substrate transporter like domains"/>
    <property type="match status" value="2"/>
</dbReference>
<evidence type="ECO:0000256" key="1">
    <source>
        <dbReference type="ARBA" id="ARBA00004429"/>
    </source>
</evidence>
<feature type="transmembrane region" description="Helical" evidence="6">
    <location>
        <begin position="313"/>
        <end position="332"/>
    </location>
</feature>
<dbReference type="InterPro" id="IPR011701">
    <property type="entry name" value="MFS"/>
</dbReference>
<gene>
    <name evidence="8" type="primary">fucP</name>
    <name evidence="8" type="ORF">LMG22037_06319</name>
</gene>
<keyword evidence="2" id="KW-1003">Cell membrane</keyword>
<dbReference type="SUPFAM" id="SSF103473">
    <property type="entry name" value="MFS general substrate transporter"/>
    <property type="match status" value="1"/>
</dbReference>
<comment type="subcellular location">
    <subcellularLocation>
        <location evidence="1">Cell inner membrane</location>
        <topology evidence="1">Multi-pass membrane protein</topology>
    </subcellularLocation>
</comment>
<dbReference type="GO" id="GO:0005886">
    <property type="term" value="C:plasma membrane"/>
    <property type="evidence" value="ECO:0007669"/>
    <property type="project" value="UniProtKB-SubCell"/>
</dbReference>
<feature type="transmembrane region" description="Helical" evidence="6">
    <location>
        <begin position="93"/>
        <end position="111"/>
    </location>
</feature>
<evidence type="ECO:0000256" key="2">
    <source>
        <dbReference type="ARBA" id="ARBA00022475"/>
    </source>
</evidence>
<keyword evidence="5 6" id="KW-0472">Membrane</keyword>
<feature type="transmembrane region" description="Helical" evidence="6">
    <location>
        <begin position="281"/>
        <end position="301"/>
    </location>
</feature>
<feature type="transmembrane region" description="Helical" evidence="6">
    <location>
        <begin position="247"/>
        <end position="269"/>
    </location>
</feature>
<evidence type="ECO:0000256" key="4">
    <source>
        <dbReference type="ARBA" id="ARBA00022989"/>
    </source>
</evidence>
<dbReference type="InterPro" id="IPR050375">
    <property type="entry name" value="MFS_TsgA-like"/>
</dbReference>
<feature type="transmembrane region" description="Helical" evidence="6">
    <location>
        <begin position="24"/>
        <end position="45"/>
    </location>
</feature>
<evidence type="ECO:0000256" key="5">
    <source>
        <dbReference type="ARBA" id="ARBA00023136"/>
    </source>
</evidence>
<name>A0A6J5CK11_9BURK</name>
<feature type="transmembrane region" description="Helical" evidence="6">
    <location>
        <begin position="117"/>
        <end position="134"/>
    </location>
</feature>
<feature type="transmembrane region" description="Helical" evidence="6">
    <location>
        <begin position="398"/>
        <end position="417"/>
    </location>
</feature>
<proteinExistence type="predicted"/>
<dbReference type="PANTHER" id="PTHR43702">
    <property type="entry name" value="L-FUCOSE-PROTON SYMPORTER"/>
    <property type="match status" value="1"/>
</dbReference>
<evidence type="ECO:0000313" key="9">
    <source>
        <dbReference type="Proteomes" id="UP000494249"/>
    </source>
</evidence>
<keyword evidence="4 6" id="KW-1133">Transmembrane helix</keyword>
<evidence type="ECO:0000256" key="3">
    <source>
        <dbReference type="ARBA" id="ARBA00022692"/>
    </source>
</evidence>
<keyword evidence="3 6" id="KW-0812">Transmembrane</keyword>
<feature type="domain" description="Major facilitator superfamily (MFS) profile" evidence="7">
    <location>
        <begin position="27"/>
        <end position="423"/>
    </location>
</feature>
<feature type="transmembrane region" description="Helical" evidence="6">
    <location>
        <begin position="155"/>
        <end position="178"/>
    </location>
</feature>
<evidence type="ECO:0000259" key="7">
    <source>
        <dbReference type="PROSITE" id="PS50850"/>
    </source>
</evidence>
<dbReference type="Proteomes" id="UP000494249">
    <property type="component" value="Unassembled WGS sequence"/>
</dbReference>
<accession>A0A6J5CK11</accession>
<dbReference type="Pfam" id="PF07690">
    <property type="entry name" value="MFS_1"/>
    <property type="match status" value="1"/>
</dbReference>
<dbReference type="PROSITE" id="PS50850">
    <property type="entry name" value="MFS"/>
    <property type="match status" value="1"/>
</dbReference>
<dbReference type="EMBL" id="CADIKB010000062">
    <property type="protein sequence ID" value="CAB3739706.1"/>
    <property type="molecule type" value="Genomic_DNA"/>
</dbReference>
<organism evidence="8 9">
    <name type="scientific">Paraburkholderia phenoliruptrix</name>
    <dbReference type="NCBI Taxonomy" id="252970"/>
    <lineage>
        <taxon>Bacteria</taxon>
        <taxon>Pseudomonadati</taxon>
        <taxon>Pseudomonadota</taxon>
        <taxon>Betaproteobacteria</taxon>
        <taxon>Burkholderiales</taxon>
        <taxon>Burkholderiaceae</taxon>
        <taxon>Paraburkholderia</taxon>
    </lineage>
</organism>